<sequence length="784" mass="88741">MKTARFSIFFLIFFTPLAFGTKAPWSYGIMEGMIGAGLFFFALAVIKKQVQPVEVPALVPLLIFLVYILFQVVPLPPGLVKFVSPHAYAIHSRAYELFDAQGWMTLSIHPHSTVFQFFRYASYTAFYLLTIQVLKEKGALQSIALSIAAYGGLLALSSILQLYLTEDMALWFWYTPENSMVMGPYSNHNHYAGLMEMIFPLVLGLFFFYRPRIGETSFIRGIIEILNQEKANIHILIGTSALLVIVSIFVSLSRGAIISTCLALSVFSFLLVRRKTNRRNSLLIIGVIMAVALAMGWFGWDQVFERFAKMKNPEGVLYNTRLEFWKDSFQIIKDFFLTGAGFGGFVHIYPPYKSLIDNRVLNYAHNDYIQLLVEGGIIGFSIIAVFMAVFFFKSFKAFSKRRDAFCVYLYMGSITGMVSILFHSFTDFNLHIGANGLWFAFLAGLAVSAANTNIRGEHSPTRLVSVEGIFKRRVFTGVSMGFVVAVALFLASHLGGAFYLAHIKDKVITSQTSRAELDAIQSIARTASAFDPLLSRSRYFEAVSAIRKNNMDQAELLFRTAIHLAPLNSWYLMRFGRFAARNGQAEKAETAFSLAVQYRPTLPAYTLQYGTWLLSTDRIDQGLALLKTTLELDDEYSDTVIRTLLVANVDHERILTAIPRAPGPMFAYADFLYTVGRQSQGQEIYREMLAILGELDNPKISNYWRVYRFFIRQKNIKDAIAALEKAETAIPGYPEFKIELGDLYRRQGILFKAREKYEQALYVDPNNKKARQRLEKMDSQSTEG</sequence>
<protein>
    <submittedName>
        <fullName evidence="8">Lipid A core-O-antigen ligase-like enyme</fullName>
    </submittedName>
</protein>
<dbReference type="OrthoDB" id="5469233at2"/>
<feature type="transmembrane region" description="Helical" evidence="6">
    <location>
        <begin position="53"/>
        <end position="73"/>
    </location>
</feature>
<gene>
    <name evidence="8" type="ORF">DespoDRAFT_03367</name>
</gene>
<keyword evidence="3 6" id="KW-1133">Transmembrane helix</keyword>
<evidence type="ECO:0000313" key="8">
    <source>
        <dbReference type="EMBL" id="EIM65136.1"/>
    </source>
</evidence>
<keyword evidence="9" id="KW-1185">Reference proteome</keyword>
<keyword evidence="8" id="KW-0436">Ligase</keyword>
<evidence type="ECO:0000256" key="4">
    <source>
        <dbReference type="ARBA" id="ARBA00023136"/>
    </source>
</evidence>
<keyword evidence="4 6" id="KW-0472">Membrane</keyword>
<feature type="transmembrane region" description="Helical" evidence="6">
    <location>
        <begin position="190"/>
        <end position="210"/>
    </location>
</feature>
<dbReference type="AlphaFoldDB" id="I5B6M3"/>
<proteinExistence type="predicted"/>
<dbReference type="Pfam" id="PF13432">
    <property type="entry name" value="TPR_16"/>
    <property type="match status" value="2"/>
</dbReference>
<feature type="transmembrane region" description="Helical" evidence="6">
    <location>
        <begin position="113"/>
        <end position="131"/>
    </location>
</feature>
<organism evidence="8 9">
    <name type="scientific">Desulfobacter postgatei 2ac9</name>
    <dbReference type="NCBI Taxonomy" id="879212"/>
    <lineage>
        <taxon>Bacteria</taxon>
        <taxon>Pseudomonadati</taxon>
        <taxon>Thermodesulfobacteriota</taxon>
        <taxon>Desulfobacteria</taxon>
        <taxon>Desulfobacterales</taxon>
        <taxon>Desulfobacteraceae</taxon>
        <taxon>Desulfobacter</taxon>
    </lineage>
</organism>
<keyword evidence="2 6" id="KW-0812">Transmembrane</keyword>
<evidence type="ECO:0000259" key="7">
    <source>
        <dbReference type="Pfam" id="PF04932"/>
    </source>
</evidence>
<comment type="subcellular location">
    <subcellularLocation>
        <location evidence="1">Membrane</location>
        <topology evidence="1">Multi-pass membrane protein</topology>
    </subcellularLocation>
</comment>
<evidence type="ECO:0000256" key="5">
    <source>
        <dbReference type="PROSITE-ProRule" id="PRU00339"/>
    </source>
</evidence>
<evidence type="ECO:0000256" key="2">
    <source>
        <dbReference type="ARBA" id="ARBA00022692"/>
    </source>
</evidence>
<feature type="transmembrane region" description="Helical" evidence="6">
    <location>
        <begin position="256"/>
        <end position="272"/>
    </location>
</feature>
<dbReference type="InterPro" id="IPR051533">
    <property type="entry name" value="WaaL-like"/>
</dbReference>
<feature type="transmembrane region" description="Helical" evidence="6">
    <location>
        <begin position="404"/>
        <end position="425"/>
    </location>
</feature>
<dbReference type="SMART" id="SM00028">
    <property type="entry name" value="TPR"/>
    <property type="match status" value="3"/>
</dbReference>
<feature type="transmembrane region" description="Helical" evidence="6">
    <location>
        <begin position="231"/>
        <end position="250"/>
    </location>
</feature>
<dbReference type="STRING" id="879212.DespoDRAFT_03367"/>
<feature type="transmembrane region" description="Helical" evidence="6">
    <location>
        <begin position="143"/>
        <end position="164"/>
    </location>
</feature>
<feature type="transmembrane region" description="Helical" evidence="6">
    <location>
        <begin position="281"/>
        <end position="300"/>
    </location>
</feature>
<dbReference type="HOGENOM" id="CLU_360462_0_0_7"/>
<dbReference type="Pfam" id="PF04932">
    <property type="entry name" value="Wzy_C"/>
    <property type="match status" value="1"/>
</dbReference>
<dbReference type="PANTHER" id="PTHR37422:SF13">
    <property type="entry name" value="LIPOPOLYSACCHARIDE BIOSYNTHESIS PROTEIN PA4999-RELATED"/>
    <property type="match status" value="1"/>
</dbReference>
<evidence type="ECO:0000256" key="6">
    <source>
        <dbReference type="SAM" id="Phobius"/>
    </source>
</evidence>
<dbReference type="Proteomes" id="UP000005778">
    <property type="component" value="Chromosome"/>
</dbReference>
<dbReference type="SUPFAM" id="SSF48452">
    <property type="entry name" value="TPR-like"/>
    <property type="match status" value="1"/>
</dbReference>
<evidence type="ECO:0000256" key="3">
    <source>
        <dbReference type="ARBA" id="ARBA00022989"/>
    </source>
</evidence>
<dbReference type="EMBL" id="CM001488">
    <property type="protein sequence ID" value="EIM65136.1"/>
    <property type="molecule type" value="Genomic_DNA"/>
</dbReference>
<feature type="domain" description="O-antigen ligase-related" evidence="7">
    <location>
        <begin position="241"/>
        <end position="383"/>
    </location>
</feature>
<name>I5B6M3_9BACT</name>
<feature type="transmembrane region" description="Helical" evidence="6">
    <location>
        <begin position="474"/>
        <end position="501"/>
    </location>
</feature>
<dbReference type="InterPro" id="IPR019734">
    <property type="entry name" value="TPR_rpt"/>
</dbReference>
<dbReference type="InterPro" id="IPR011990">
    <property type="entry name" value="TPR-like_helical_dom_sf"/>
</dbReference>
<dbReference type="PROSITE" id="PS50005">
    <property type="entry name" value="TPR"/>
    <property type="match status" value="1"/>
</dbReference>
<dbReference type="RefSeq" id="WP_004075005.1">
    <property type="nucleotide sequence ID" value="NZ_CM001488.1"/>
</dbReference>
<keyword evidence="5" id="KW-0802">TPR repeat</keyword>
<dbReference type="eggNOG" id="COG3307">
    <property type="taxonomic scope" value="Bacteria"/>
</dbReference>
<accession>I5B6M3</accession>
<dbReference type="eggNOG" id="COG0457">
    <property type="taxonomic scope" value="Bacteria"/>
</dbReference>
<feature type="transmembrane region" description="Helical" evidence="6">
    <location>
        <begin position="437"/>
        <end position="454"/>
    </location>
</feature>
<feature type="transmembrane region" description="Helical" evidence="6">
    <location>
        <begin position="30"/>
        <end position="46"/>
    </location>
</feature>
<feature type="transmembrane region" description="Helical" evidence="6">
    <location>
        <begin position="368"/>
        <end position="392"/>
    </location>
</feature>
<dbReference type="GO" id="GO:0016874">
    <property type="term" value="F:ligase activity"/>
    <property type="evidence" value="ECO:0007669"/>
    <property type="project" value="UniProtKB-KW"/>
</dbReference>
<dbReference type="InterPro" id="IPR007016">
    <property type="entry name" value="O-antigen_ligase-rel_domated"/>
</dbReference>
<reference evidence="8 9" key="1">
    <citation type="submission" date="2011-09" db="EMBL/GenBank/DDBJ databases">
        <authorList>
            <consortium name="US DOE Joint Genome Institute (JGI-PGF)"/>
            <person name="Lucas S."/>
            <person name="Han J."/>
            <person name="Lapidus A."/>
            <person name="Cheng J.-F."/>
            <person name="Goodwin L."/>
            <person name="Pitluck S."/>
            <person name="Peters L."/>
            <person name="Land M.L."/>
            <person name="Hauser L."/>
            <person name="Orellana R."/>
            <person name="Lovley D."/>
            <person name="Woyke T.J."/>
        </authorList>
    </citation>
    <scope>NUCLEOTIDE SEQUENCE [LARGE SCALE GENOMIC DNA]</scope>
    <source>
        <strain evidence="8 9">2ac9</strain>
    </source>
</reference>
<reference evidence="8 9" key="2">
    <citation type="submission" date="2012-02" db="EMBL/GenBank/DDBJ databases">
        <title>Improved High-Quality Draft sequence of Desulfobacter postgatei 2ac9.</title>
        <authorList>
            <consortium name="US DOE Joint Genome Institute"/>
            <person name="Lucas S."/>
            <person name="Han J."/>
            <person name="Lapidus A."/>
            <person name="Cheng J.-F."/>
            <person name="Goodwin L."/>
            <person name="Pitluck S."/>
            <person name="Peters L."/>
            <person name="Ovchinnikova G."/>
            <person name="Held B."/>
            <person name="Detter J.C."/>
            <person name="Han C."/>
            <person name="Tapia R."/>
            <person name="Land M."/>
            <person name="Hauser L."/>
            <person name="Kyrpides N."/>
            <person name="Ivanova N."/>
            <person name="Pagani I."/>
            <person name="Orellana R."/>
            <person name="Lovley D."/>
            <person name="Woyke T."/>
        </authorList>
    </citation>
    <scope>NUCLEOTIDE SEQUENCE [LARGE SCALE GENOMIC DNA]</scope>
    <source>
        <strain evidence="8 9">2ac9</strain>
    </source>
</reference>
<evidence type="ECO:0000313" key="9">
    <source>
        <dbReference type="Proteomes" id="UP000005778"/>
    </source>
</evidence>
<dbReference type="PANTHER" id="PTHR37422">
    <property type="entry name" value="TEICHURONIC ACID BIOSYNTHESIS PROTEIN TUAE"/>
    <property type="match status" value="1"/>
</dbReference>
<evidence type="ECO:0000256" key="1">
    <source>
        <dbReference type="ARBA" id="ARBA00004141"/>
    </source>
</evidence>
<feature type="repeat" description="TPR" evidence="5">
    <location>
        <begin position="734"/>
        <end position="767"/>
    </location>
</feature>
<dbReference type="Gene3D" id="1.25.40.10">
    <property type="entry name" value="Tetratricopeptide repeat domain"/>
    <property type="match status" value="2"/>
</dbReference>
<dbReference type="GO" id="GO:0016020">
    <property type="term" value="C:membrane"/>
    <property type="evidence" value="ECO:0007669"/>
    <property type="project" value="UniProtKB-SubCell"/>
</dbReference>